<reference evidence="1 2" key="1">
    <citation type="submission" date="2019-01" db="EMBL/GenBank/DDBJ databases">
        <title>The draft genome of Rhizobium sp. 24NR.</title>
        <authorList>
            <person name="Liu L."/>
            <person name="Liang L."/>
            <person name="Shi S."/>
            <person name="Xu L."/>
            <person name="Wang X."/>
            <person name="Li L."/>
            <person name="Zhang X."/>
        </authorList>
    </citation>
    <scope>NUCLEOTIDE SEQUENCE [LARGE SCALE GENOMIC DNA]</scope>
    <source>
        <strain evidence="1 2">24NR</strain>
    </source>
</reference>
<comment type="caution">
    <text evidence="1">The sequence shown here is derived from an EMBL/GenBank/DDBJ whole genome shotgun (WGS) entry which is preliminary data.</text>
</comment>
<protein>
    <submittedName>
        <fullName evidence="1">Uncharacterized protein</fullName>
    </submittedName>
</protein>
<name>A0A3S3RNT0_9HYPH</name>
<dbReference type="Proteomes" id="UP000287687">
    <property type="component" value="Unassembled WGS sequence"/>
</dbReference>
<accession>A0A3S3RNT0</accession>
<evidence type="ECO:0000313" key="1">
    <source>
        <dbReference type="EMBL" id="RWX80802.1"/>
    </source>
</evidence>
<evidence type="ECO:0000313" key="2">
    <source>
        <dbReference type="Proteomes" id="UP000287687"/>
    </source>
</evidence>
<dbReference type="RefSeq" id="WP_128440630.1">
    <property type="nucleotide sequence ID" value="NZ_SBIP01000001.1"/>
</dbReference>
<dbReference type="AlphaFoldDB" id="A0A3S3RNT0"/>
<dbReference type="EMBL" id="SBIP01000001">
    <property type="protein sequence ID" value="RWX80802.1"/>
    <property type="molecule type" value="Genomic_DNA"/>
</dbReference>
<sequence>MRPFLETTFGPVELEIIETVLEEWQQEHGLAKDSPDLGLAAAVMINLFREGNDTVPLLRRAVAQHKALSELVAMNDKSAHRP</sequence>
<keyword evidence="2" id="KW-1185">Reference proteome</keyword>
<dbReference type="OrthoDB" id="8391094at2"/>
<organism evidence="1 2">
    <name type="scientific">Neorhizobium lilium</name>
    <dbReference type="NCBI Taxonomy" id="2503024"/>
    <lineage>
        <taxon>Bacteria</taxon>
        <taxon>Pseudomonadati</taxon>
        <taxon>Pseudomonadota</taxon>
        <taxon>Alphaproteobacteria</taxon>
        <taxon>Hyphomicrobiales</taxon>
        <taxon>Rhizobiaceae</taxon>
        <taxon>Rhizobium/Agrobacterium group</taxon>
        <taxon>Neorhizobium</taxon>
    </lineage>
</organism>
<gene>
    <name evidence="1" type="ORF">EPK99_00195</name>
</gene>
<proteinExistence type="predicted"/>